<dbReference type="InterPro" id="IPR039448">
    <property type="entry name" value="Beta_helix"/>
</dbReference>
<evidence type="ECO:0000313" key="3">
    <source>
        <dbReference type="Proteomes" id="UP000515237"/>
    </source>
</evidence>
<protein>
    <submittedName>
        <fullName evidence="2">Right-handed parallel beta-helix repeat-containing protein</fullName>
    </submittedName>
</protein>
<dbReference type="RefSeq" id="WP_185270301.1">
    <property type="nucleotide sequence ID" value="NZ_CP055156.1"/>
</dbReference>
<dbReference type="KEGG" id="aswu:HUW51_14225"/>
<proteinExistence type="predicted"/>
<name>A0A7G7G9I5_9BACT</name>
<dbReference type="InterPro" id="IPR012334">
    <property type="entry name" value="Pectin_lyas_fold"/>
</dbReference>
<sequence>MILSFNWILIFFYTSLFVNDYDVNLNRFVIKDIKYFGAKGDGKSNDQIAFEKAAAYFNKRGGNGKLIISKGTYLIGKQTFTKGHEGKPAYEGADVLKFKNIENFTLSGQKGSKLKYIKGLKFGSFDPSTGKVFSSKRNFVDYKYAAFIGHCINFENCKNIKVNDFEIDGNNQSISLGGIYGDVGRQLPHYGFFIKNCRKLIINNVDVHHFALDGISIANSFNDNLRDEIEIINSKFSFNGRQGFSWIGGNGLVIKKSSFNNTGKASVASPPGAGVDIEAEVGPINNGYFEDCEFINNNGCGLVADNGDSKNCTFKNCTFWGVSAWSIWINRPVFTFIECNIYGSFVHGFNASNDVAATKFINSKFEDKPFEGKPVYGKFLIESNGRKRVSFSGCSFIAHQKKLCWVQGSSSWLPEEKYQFSNCNFLFKNVDYPKGDFIALIRSIQYKNCTFKFEHPLAKSMGYWLNSCCGNLNTDLGGNKTIYTTSKVD</sequence>
<dbReference type="InterPro" id="IPR006626">
    <property type="entry name" value="PbH1"/>
</dbReference>
<dbReference type="InterPro" id="IPR011050">
    <property type="entry name" value="Pectin_lyase_fold/virulence"/>
</dbReference>
<dbReference type="Proteomes" id="UP000515237">
    <property type="component" value="Chromosome"/>
</dbReference>
<keyword evidence="3" id="KW-1185">Reference proteome</keyword>
<reference evidence="2 3" key="1">
    <citation type="journal article" date="2018" name="Int. J. Syst. Evol. Microbiol.">
        <title>Adhaeribacter swui sp. nov., isolated from wet mud.</title>
        <authorList>
            <person name="Kim D.U."/>
            <person name="Kim K.W."/>
            <person name="Kang M.S."/>
            <person name="Kim J.Y."/>
            <person name="Jang J.H."/>
            <person name="Kim M.K."/>
        </authorList>
    </citation>
    <scope>NUCLEOTIDE SEQUENCE [LARGE SCALE GENOMIC DNA]</scope>
    <source>
        <strain evidence="2 3">KCTC 52873</strain>
    </source>
</reference>
<dbReference type="Gene3D" id="2.160.20.10">
    <property type="entry name" value="Single-stranded right-handed beta-helix, Pectin lyase-like"/>
    <property type="match status" value="1"/>
</dbReference>
<dbReference type="AlphaFoldDB" id="A0A7G7G9I5"/>
<accession>A0A7G7G9I5</accession>
<dbReference type="EMBL" id="CP055156">
    <property type="protein sequence ID" value="QNF33819.1"/>
    <property type="molecule type" value="Genomic_DNA"/>
</dbReference>
<gene>
    <name evidence="2" type="ORF">HUW51_14225</name>
</gene>
<evidence type="ECO:0000259" key="1">
    <source>
        <dbReference type="Pfam" id="PF13229"/>
    </source>
</evidence>
<dbReference type="SUPFAM" id="SSF51126">
    <property type="entry name" value="Pectin lyase-like"/>
    <property type="match status" value="1"/>
</dbReference>
<evidence type="ECO:0000313" key="2">
    <source>
        <dbReference type="EMBL" id="QNF33819.1"/>
    </source>
</evidence>
<feature type="domain" description="Right handed beta helix" evidence="1">
    <location>
        <begin position="151"/>
        <end position="328"/>
    </location>
</feature>
<organism evidence="2 3">
    <name type="scientific">Adhaeribacter swui</name>
    <dbReference type="NCBI Taxonomy" id="2086471"/>
    <lineage>
        <taxon>Bacteria</taxon>
        <taxon>Pseudomonadati</taxon>
        <taxon>Bacteroidota</taxon>
        <taxon>Cytophagia</taxon>
        <taxon>Cytophagales</taxon>
        <taxon>Hymenobacteraceae</taxon>
        <taxon>Adhaeribacter</taxon>
    </lineage>
</organism>
<dbReference type="SMART" id="SM00710">
    <property type="entry name" value="PbH1"/>
    <property type="match status" value="6"/>
</dbReference>
<dbReference type="Pfam" id="PF13229">
    <property type="entry name" value="Beta_helix"/>
    <property type="match status" value="1"/>
</dbReference>